<gene>
    <name evidence="1" type="ORF">EDB92DRAFT_1977530</name>
</gene>
<dbReference type="Proteomes" id="UP001201163">
    <property type="component" value="Unassembled WGS sequence"/>
</dbReference>
<sequence>MEDVGIEGGVADDLLQLKFHTDYVGNPEKRCRRWKLHWEALLHAACLTPLLGLNYFHALERETDTTLVLLSVPSHTGKLHSVALRAIHCDNSLIESSDMMNIHSTFAGMAARRCALHSSSLIKQLVHTSSSSCDGSPSSSSNAREEDLHRALDTAISSLHTLGSPYERWEMHRIEEKHRLDEDKEKVQLLLKQVLGVGVIGNLVDTSL</sequence>
<name>A0AAD4L4D9_9AGAM</name>
<reference evidence="1" key="1">
    <citation type="submission" date="2022-01" db="EMBL/GenBank/DDBJ databases">
        <title>Comparative genomics reveals a dynamic genome evolution in the ectomycorrhizal milk-cap (Lactarius) mushrooms.</title>
        <authorList>
            <consortium name="DOE Joint Genome Institute"/>
            <person name="Lebreton A."/>
            <person name="Tang N."/>
            <person name="Kuo A."/>
            <person name="LaButti K."/>
            <person name="Drula E."/>
            <person name="Barry K."/>
            <person name="Clum A."/>
            <person name="Lipzen A."/>
            <person name="Mousain D."/>
            <person name="Ng V."/>
            <person name="Wang R."/>
            <person name="Wang X."/>
            <person name="Dai Y."/>
            <person name="Henrissat B."/>
            <person name="Grigoriev I.V."/>
            <person name="Guerin-Laguette A."/>
            <person name="Yu F."/>
            <person name="Martin F.M."/>
        </authorList>
    </citation>
    <scope>NUCLEOTIDE SEQUENCE</scope>
    <source>
        <strain evidence="1">QP</strain>
    </source>
</reference>
<dbReference type="AlphaFoldDB" id="A0AAD4L4D9"/>
<comment type="caution">
    <text evidence="1">The sequence shown here is derived from an EMBL/GenBank/DDBJ whole genome shotgun (WGS) entry which is preliminary data.</text>
</comment>
<dbReference type="EMBL" id="JAKELL010000156">
    <property type="protein sequence ID" value="KAH8979797.1"/>
    <property type="molecule type" value="Genomic_DNA"/>
</dbReference>
<accession>A0AAD4L4D9</accession>
<protein>
    <submittedName>
        <fullName evidence="1">Uncharacterized protein</fullName>
    </submittedName>
</protein>
<organism evidence="1 2">
    <name type="scientific">Lactarius akahatsu</name>
    <dbReference type="NCBI Taxonomy" id="416441"/>
    <lineage>
        <taxon>Eukaryota</taxon>
        <taxon>Fungi</taxon>
        <taxon>Dikarya</taxon>
        <taxon>Basidiomycota</taxon>
        <taxon>Agaricomycotina</taxon>
        <taxon>Agaricomycetes</taxon>
        <taxon>Russulales</taxon>
        <taxon>Russulaceae</taxon>
        <taxon>Lactarius</taxon>
    </lineage>
</organism>
<evidence type="ECO:0000313" key="1">
    <source>
        <dbReference type="EMBL" id="KAH8979797.1"/>
    </source>
</evidence>
<proteinExistence type="predicted"/>
<evidence type="ECO:0000313" key="2">
    <source>
        <dbReference type="Proteomes" id="UP001201163"/>
    </source>
</evidence>
<keyword evidence="2" id="KW-1185">Reference proteome</keyword>